<gene>
    <name evidence="1" type="ORF">DVH24_007063</name>
</gene>
<name>A0A498HK92_MALDO</name>
<reference evidence="1 2" key="1">
    <citation type="submission" date="2018-10" db="EMBL/GenBank/DDBJ databases">
        <title>A high-quality apple genome assembly.</title>
        <authorList>
            <person name="Hu J."/>
        </authorList>
    </citation>
    <scope>NUCLEOTIDE SEQUENCE [LARGE SCALE GENOMIC DNA]</scope>
    <source>
        <strain evidence="2">cv. HFTH1</strain>
        <tissue evidence="1">Young leaf</tissue>
    </source>
</reference>
<dbReference type="InterPro" id="IPR052927">
    <property type="entry name" value="DCC_oxidoreductase"/>
</dbReference>
<evidence type="ECO:0000313" key="1">
    <source>
        <dbReference type="EMBL" id="RXH69807.1"/>
    </source>
</evidence>
<protein>
    <submittedName>
        <fullName evidence="1">Uncharacterized protein</fullName>
    </submittedName>
</protein>
<comment type="caution">
    <text evidence="1">The sequence shown here is derived from an EMBL/GenBank/DDBJ whole genome shotgun (WGS) entry which is preliminary data.</text>
</comment>
<keyword evidence="2" id="KW-1185">Reference proteome</keyword>
<evidence type="ECO:0000313" key="2">
    <source>
        <dbReference type="Proteomes" id="UP000290289"/>
    </source>
</evidence>
<dbReference type="AlphaFoldDB" id="A0A498HK92"/>
<dbReference type="PANTHER" id="PTHR33639:SF1">
    <property type="entry name" value="T23E23.25"/>
    <property type="match status" value="1"/>
</dbReference>
<dbReference type="EMBL" id="RDQH01000342">
    <property type="protein sequence ID" value="RXH69807.1"/>
    <property type="molecule type" value="Genomic_DNA"/>
</dbReference>
<dbReference type="PANTHER" id="PTHR33639">
    <property type="entry name" value="THIOL-DISULFIDE OXIDOREDUCTASE DCC"/>
    <property type="match status" value="1"/>
</dbReference>
<accession>A0A498HK92</accession>
<dbReference type="Proteomes" id="UP000290289">
    <property type="component" value="Chromosome 16"/>
</dbReference>
<organism evidence="1 2">
    <name type="scientific">Malus domestica</name>
    <name type="common">Apple</name>
    <name type="synonym">Pyrus malus</name>
    <dbReference type="NCBI Taxonomy" id="3750"/>
    <lineage>
        <taxon>Eukaryota</taxon>
        <taxon>Viridiplantae</taxon>
        <taxon>Streptophyta</taxon>
        <taxon>Embryophyta</taxon>
        <taxon>Tracheophyta</taxon>
        <taxon>Spermatophyta</taxon>
        <taxon>Magnoliopsida</taxon>
        <taxon>eudicotyledons</taxon>
        <taxon>Gunneridae</taxon>
        <taxon>Pentapetalae</taxon>
        <taxon>rosids</taxon>
        <taxon>fabids</taxon>
        <taxon>Rosales</taxon>
        <taxon>Rosaceae</taxon>
        <taxon>Amygdaloideae</taxon>
        <taxon>Maleae</taxon>
        <taxon>Malus</taxon>
    </lineage>
</organism>
<sequence length="83" mass="9955">MPILAVHTRYSLVKGERIIRFVLTAWLRDFNDQLEKHYVTLYVAKRRYDICGKSEDCLVLQDKELLERFIDREELMDRGPPDL</sequence>
<proteinExistence type="predicted"/>